<keyword evidence="1" id="KW-0614">Plasmid</keyword>
<accession>A0AA46UQ11</accession>
<protein>
    <submittedName>
        <fullName evidence="1">Uncharacterized protein</fullName>
    </submittedName>
</protein>
<evidence type="ECO:0000313" key="2">
    <source>
        <dbReference type="Proteomes" id="UP001163036"/>
    </source>
</evidence>
<dbReference type="Proteomes" id="UP001163036">
    <property type="component" value="Plasmid pVP-16-VB00198-1"/>
</dbReference>
<organism evidence="1 2">
    <name type="scientific">Vibrio parahaemolyticus</name>
    <dbReference type="NCBI Taxonomy" id="670"/>
    <lineage>
        <taxon>Bacteria</taxon>
        <taxon>Pseudomonadati</taxon>
        <taxon>Pseudomonadota</taxon>
        <taxon>Gammaproteobacteria</taxon>
        <taxon>Vibrionales</taxon>
        <taxon>Vibrionaceae</taxon>
        <taxon>Vibrio</taxon>
    </lineage>
</organism>
<sequence length="141" mass="16274">MNIIISIKGELSYYSMNVDADRFMELLTETEKFFDFSLYSNKNVSLTLEQCEKNYEFSIPKNILDKIKERLPDFAEIASVEYVENKDGGQPVTKYDMAGVMLAMIKAYDNSFEFESGQPSPDQLSLNWLLDDKDPGDFLYD</sequence>
<gene>
    <name evidence="1" type="ORF">M5598_27135</name>
</gene>
<dbReference type="AlphaFoldDB" id="A0AA46UQ11"/>
<reference evidence="1" key="1">
    <citation type="submission" date="2022-05" db="EMBL/GenBank/DDBJ databases">
        <title>Megaplasmid of Vibrio parahaemolyticus.</title>
        <authorList>
            <person name="Strauch E."/>
            <person name="Borowiak M."/>
        </authorList>
    </citation>
    <scope>NUCLEOTIDE SEQUENCE</scope>
    <source>
        <strain evidence="1">16-VB00198</strain>
        <plasmid evidence="1">pVP-16-VB00198-1</plasmid>
    </source>
</reference>
<evidence type="ECO:0000313" key="1">
    <source>
        <dbReference type="EMBL" id="UYV29655.1"/>
    </source>
</evidence>
<dbReference type="RefSeq" id="WP_053312601.1">
    <property type="nucleotide sequence ID" value="NZ_CP062152.1"/>
</dbReference>
<dbReference type="EMBL" id="CP097357">
    <property type="protein sequence ID" value="UYV29655.1"/>
    <property type="molecule type" value="Genomic_DNA"/>
</dbReference>
<geneLocation type="plasmid" evidence="1 2">
    <name>pVP-16-VB00198-1</name>
</geneLocation>
<proteinExistence type="predicted"/>
<name>A0AA46UQ11_VIBPH</name>